<sequence>MSISPSNPSKFLPGSGEPEPRFFLSSAHLLHLGAGCVICLGYGDSLPTALSNPFSIPLLAQNPIAPLPANYKCKSLNLALKAFSTSSLPTLPICIKLHPQLQLPNAVYLSQNVVQPDTIMPQAVAFLECSYPFLLLSKFCPSFMAPCKCLTHRTSRSHLSNHHQTYTAY</sequence>
<name>A0A9X9LSN1_GULGU</name>
<organism evidence="1 2">
    <name type="scientific">Gulo gulo</name>
    <name type="common">Wolverine</name>
    <name type="synonym">Gluton</name>
    <dbReference type="NCBI Taxonomy" id="48420"/>
    <lineage>
        <taxon>Eukaryota</taxon>
        <taxon>Metazoa</taxon>
        <taxon>Chordata</taxon>
        <taxon>Craniata</taxon>
        <taxon>Vertebrata</taxon>
        <taxon>Euteleostomi</taxon>
        <taxon>Mammalia</taxon>
        <taxon>Eutheria</taxon>
        <taxon>Laurasiatheria</taxon>
        <taxon>Carnivora</taxon>
        <taxon>Caniformia</taxon>
        <taxon>Musteloidea</taxon>
        <taxon>Mustelidae</taxon>
        <taxon>Guloninae</taxon>
        <taxon>Gulo</taxon>
    </lineage>
</organism>
<reference evidence="1 2" key="1">
    <citation type="submission" date="2018-10" db="EMBL/GenBank/DDBJ databases">
        <authorList>
            <person name="Ekblom R."/>
            <person name="Jareborg N."/>
        </authorList>
    </citation>
    <scope>NUCLEOTIDE SEQUENCE [LARGE SCALE GENOMIC DNA]</scope>
    <source>
        <tissue evidence="1">Muscle</tissue>
    </source>
</reference>
<accession>A0A9X9LSN1</accession>
<dbReference type="AlphaFoldDB" id="A0A9X9LSN1"/>
<proteinExistence type="predicted"/>
<evidence type="ECO:0000313" key="1">
    <source>
        <dbReference type="EMBL" id="VCW84703.1"/>
    </source>
</evidence>
<gene>
    <name evidence="1" type="ORF">BN2614_LOCUS2</name>
</gene>
<protein>
    <submittedName>
        <fullName evidence="1">Uncharacterized protein</fullName>
    </submittedName>
</protein>
<keyword evidence="2" id="KW-1185">Reference proteome</keyword>
<comment type="caution">
    <text evidence="1">The sequence shown here is derived from an EMBL/GenBank/DDBJ whole genome shotgun (WGS) entry which is preliminary data.</text>
</comment>
<evidence type="ECO:0000313" key="2">
    <source>
        <dbReference type="Proteomes" id="UP000269945"/>
    </source>
</evidence>
<dbReference type="Proteomes" id="UP000269945">
    <property type="component" value="Unassembled WGS sequence"/>
</dbReference>
<dbReference type="EMBL" id="CYRY02014949">
    <property type="protein sequence ID" value="VCW84703.1"/>
    <property type="molecule type" value="Genomic_DNA"/>
</dbReference>